<dbReference type="Proteomes" id="UP000626697">
    <property type="component" value="Unassembled WGS sequence"/>
</dbReference>
<evidence type="ECO:0000313" key="3">
    <source>
        <dbReference type="EMBL" id="MBA9027627.1"/>
    </source>
</evidence>
<dbReference type="InterPro" id="IPR037126">
    <property type="entry name" value="PdaC/RsiV-like_sf"/>
</dbReference>
<comment type="caution">
    <text evidence="3">The sequence shown here is derived from an EMBL/GenBank/DDBJ whole genome shotgun (WGS) entry which is preliminary data.</text>
</comment>
<dbReference type="InterPro" id="IPR021729">
    <property type="entry name" value="DUF3298"/>
</dbReference>
<feature type="chain" id="PRO_5045714277" evidence="1">
    <location>
        <begin position="25"/>
        <end position="299"/>
    </location>
</feature>
<feature type="domain" description="SH3b" evidence="2">
    <location>
        <begin position="33"/>
        <end position="96"/>
    </location>
</feature>
<protein>
    <submittedName>
        <fullName evidence="3">Uncharacterized protein YraI</fullName>
    </submittedName>
</protein>
<dbReference type="Gene3D" id="3.90.640.20">
    <property type="entry name" value="Heat-shock cognate protein, ATPase"/>
    <property type="match status" value="1"/>
</dbReference>
<dbReference type="Pfam" id="PF11738">
    <property type="entry name" value="DUF3298"/>
    <property type="match status" value="1"/>
</dbReference>
<accession>A0ABR6CTF2</accession>
<keyword evidence="4" id="KW-1185">Reference proteome</keyword>
<dbReference type="InterPro" id="IPR003646">
    <property type="entry name" value="SH3-like_bac-type"/>
</dbReference>
<dbReference type="EMBL" id="JACJHX010000008">
    <property type="protein sequence ID" value="MBA9027627.1"/>
    <property type="molecule type" value="Genomic_DNA"/>
</dbReference>
<name>A0ABR6CTF2_9BACI</name>
<dbReference type="Pfam" id="PF13739">
    <property type="entry name" value="PdaC"/>
    <property type="match status" value="1"/>
</dbReference>
<evidence type="ECO:0000256" key="1">
    <source>
        <dbReference type="SAM" id="SignalP"/>
    </source>
</evidence>
<sequence length="299" mass="33977">MKRIFKASLLFSIAIALLISLSFATNSVEAASTSKATVIVNKLEIRNGAGTKYKVVGYLKKGDNITIFSKTKSGWSEVKYNKKKAYVTTKSLKFDAAKTIIAKVGKTTVQADKELVYPQISGLSTKSVQDKINNILRNHIKNSIKYKQLMLADLEEWKLEDDGTYPDFVFQWEYLTSYEIAYNKNNTLSIIMYDYRYMGGAHGSTVATTYNFSLSTGNRIVIHDVLKKRDNYLKVKRHAYKTMVSNENFFVGSLSDFDITRDTQFVYADGGIRLVFQEYEVAAYAYGHPKVNIPYTVYK</sequence>
<dbReference type="Gene3D" id="3.30.565.40">
    <property type="entry name" value="Fervidobacterium nodosum Rt17-B1 like"/>
    <property type="match status" value="1"/>
</dbReference>
<dbReference type="PROSITE" id="PS51781">
    <property type="entry name" value="SH3B"/>
    <property type="match status" value="1"/>
</dbReference>
<proteinExistence type="predicted"/>
<gene>
    <name evidence="3" type="ORF">HNP81_002917</name>
</gene>
<keyword evidence="1" id="KW-0732">Signal</keyword>
<dbReference type="RefSeq" id="WP_182503053.1">
    <property type="nucleotide sequence ID" value="NZ_JACJHX010000008.1"/>
</dbReference>
<dbReference type="InterPro" id="IPR025303">
    <property type="entry name" value="PdaC"/>
</dbReference>
<feature type="signal peptide" evidence="1">
    <location>
        <begin position="1"/>
        <end position="24"/>
    </location>
</feature>
<dbReference type="Gene3D" id="2.30.30.40">
    <property type="entry name" value="SH3 Domains"/>
    <property type="match status" value="1"/>
</dbReference>
<organism evidence="3 4">
    <name type="scientific">Peribacillus huizhouensis</name>
    <dbReference type="NCBI Taxonomy" id="1501239"/>
    <lineage>
        <taxon>Bacteria</taxon>
        <taxon>Bacillati</taxon>
        <taxon>Bacillota</taxon>
        <taxon>Bacilli</taxon>
        <taxon>Bacillales</taxon>
        <taxon>Bacillaceae</taxon>
        <taxon>Peribacillus</taxon>
    </lineage>
</organism>
<reference evidence="3 4" key="1">
    <citation type="submission" date="2020-08" db="EMBL/GenBank/DDBJ databases">
        <title>Genomic Encyclopedia of Type Strains, Phase IV (KMG-IV): sequencing the most valuable type-strain genomes for metagenomic binning, comparative biology and taxonomic classification.</title>
        <authorList>
            <person name="Goeker M."/>
        </authorList>
    </citation>
    <scope>NUCLEOTIDE SEQUENCE [LARGE SCALE GENOMIC DNA]</scope>
    <source>
        <strain evidence="3 4">DSM 105481</strain>
    </source>
</reference>
<evidence type="ECO:0000259" key="2">
    <source>
        <dbReference type="PROSITE" id="PS51781"/>
    </source>
</evidence>
<evidence type="ECO:0000313" key="4">
    <source>
        <dbReference type="Proteomes" id="UP000626697"/>
    </source>
</evidence>
<dbReference type="Pfam" id="PF08239">
    <property type="entry name" value="SH3_3"/>
    <property type="match status" value="1"/>
</dbReference>
<dbReference type="SMART" id="SM00287">
    <property type="entry name" value="SH3b"/>
    <property type="match status" value="1"/>
</dbReference>